<feature type="region of interest" description="Disordered" evidence="1">
    <location>
        <begin position="44"/>
        <end position="71"/>
    </location>
</feature>
<dbReference type="RefSeq" id="WP_251799095.1">
    <property type="nucleotide sequence ID" value="NZ_JAMQOL010000020.1"/>
</dbReference>
<evidence type="ECO:0000313" key="2">
    <source>
        <dbReference type="EMBL" id="MCM4079227.1"/>
    </source>
</evidence>
<proteinExistence type="predicted"/>
<dbReference type="Proteomes" id="UP001523216">
    <property type="component" value="Unassembled WGS sequence"/>
</dbReference>
<name>A0ABT0XZR8_9ACTN</name>
<dbReference type="EMBL" id="JAMQOL010000020">
    <property type="protein sequence ID" value="MCM4079227.1"/>
    <property type="molecule type" value="Genomic_DNA"/>
</dbReference>
<evidence type="ECO:0000256" key="1">
    <source>
        <dbReference type="SAM" id="MobiDB-lite"/>
    </source>
</evidence>
<keyword evidence="3" id="KW-1185">Reference proteome</keyword>
<reference evidence="2 3" key="1">
    <citation type="submission" date="2022-06" db="EMBL/GenBank/DDBJ databases">
        <title>Actinoplanes abujensis sp. nov., isolated from Nigerian arid soil.</title>
        <authorList>
            <person name="Ding P."/>
        </authorList>
    </citation>
    <scope>NUCLEOTIDE SEQUENCE [LARGE SCALE GENOMIC DNA]</scope>
    <source>
        <strain evidence="3">TRM88002</strain>
    </source>
</reference>
<evidence type="ECO:0000313" key="3">
    <source>
        <dbReference type="Proteomes" id="UP001523216"/>
    </source>
</evidence>
<organism evidence="2 3">
    <name type="scientific">Paractinoplanes hotanensis</name>
    <dbReference type="NCBI Taxonomy" id="2906497"/>
    <lineage>
        <taxon>Bacteria</taxon>
        <taxon>Bacillati</taxon>
        <taxon>Actinomycetota</taxon>
        <taxon>Actinomycetes</taxon>
        <taxon>Micromonosporales</taxon>
        <taxon>Micromonosporaceae</taxon>
        <taxon>Paractinoplanes</taxon>
    </lineage>
</organism>
<accession>A0ABT0XZR8</accession>
<sequence>MRALFVTVDGGGNLPPELGIVHEIVRRGGTARFLGHERNAVRSRHCPDMLTGSTLRGVQRPSRTRRDRERK</sequence>
<comment type="caution">
    <text evidence="2">The sequence shown here is derived from an EMBL/GenBank/DDBJ whole genome shotgun (WGS) entry which is preliminary data.</text>
</comment>
<protein>
    <submittedName>
        <fullName evidence="2">Uncharacterized protein</fullName>
    </submittedName>
</protein>
<gene>
    <name evidence="2" type="ORF">LXN57_16755</name>
</gene>